<proteinExistence type="predicted"/>
<reference evidence="2" key="1">
    <citation type="submission" date="2017-02" db="EMBL/GenBank/DDBJ databases">
        <authorList>
            <person name="Varghese N."/>
            <person name="Submissions S."/>
        </authorList>
    </citation>
    <scope>NUCLEOTIDE SEQUENCE [LARGE SCALE GENOMIC DNA]</scope>
    <source>
        <strain evidence="2">VKM Ac-2052</strain>
    </source>
</reference>
<evidence type="ECO:0000313" key="2">
    <source>
        <dbReference type="Proteomes" id="UP000189735"/>
    </source>
</evidence>
<dbReference type="EMBL" id="FUYG01000010">
    <property type="protein sequence ID" value="SKB01425.1"/>
    <property type="molecule type" value="Genomic_DNA"/>
</dbReference>
<dbReference type="AlphaFoldDB" id="A0A1T4YJH1"/>
<sequence>MPRRVALPPELRDRSFSVADGRRAGLGRHRMRGRDLERPFYGVRVRRGRLRGLYSLCLAYMVRMRPDEFFCGVTAARMWRVPLPEVFSAAEGVHVGRMTPNRASRARGVRGREFSDDRISVERRYGFPVTDAASTWCHLAGVLSHDDLVAAADHLILVPKRASPGEVRPYATLTQLTDRAYGYTGRHARALRRALADVRQGAESRPETILRLHMVRAGLPEPELNVDIFSASGTFLGRADSLFRDFRVIAEYDGEQHRTDSIQYNKDMLRIEGFIRDKWTPIRVRKGQLFGDPEAAVARVEGALRDAGWHP</sequence>
<gene>
    <name evidence="1" type="ORF">SAMN06295879_3242</name>
</gene>
<accession>A0A1T4YJH1</accession>
<evidence type="ECO:0000313" key="1">
    <source>
        <dbReference type="EMBL" id="SKB01425.1"/>
    </source>
</evidence>
<organism evidence="1 2">
    <name type="scientific">Agreia bicolorata</name>
    <dbReference type="NCBI Taxonomy" id="110935"/>
    <lineage>
        <taxon>Bacteria</taxon>
        <taxon>Bacillati</taxon>
        <taxon>Actinomycetota</taxon>
        <taxon>Actinomycetes</taxon>
        <taxon>Micrococcales</taxon>
        <taxon>Microbacteriaceae</taxon>
        <taxon>Agreia</taxon>
    </lineage>
</organism>
<name>A0A1T4YJH1_9MICO</name>
<evidence type="ECO:0008006" key="3">
    <source>
        <dbReference type="Google" id="ProtNLM"/>
    </source>
</evidence>
<dbReference type="Proteomes" id="UP000189735">
    <property type="component" value="Unassembled WGS sequence"/>
</dbReference>
<protein>
    <recommendedName>
        <fullName evidence="3">DUF559 domain-containing protein</fullName>
    </recommendedName>
</protein>